<reference evidence="6 7" key="1">
    <citation type="journal article" date="2021" name="Int. J. Syst. Evol. Microbiol.">
        <title>Reticulibacter mediterranei gen. nov., sp. nov., within the new family Reticulibacteraceae fam. nov., and Ktedonospora formicarum gen. nov., sp. nov., Ktedonobacter robiniae sp. nov., Dictyobacter formicarum sp. nov. and Dictyobacter arantiisoli sp. nov., belonging to the class Ktedonobacteria.</title>
        <authorList>
            <person name="Yabe S."/>
            <person name="Zheng Y."/>
            <person name="Wang C.M."/>
            <person name="Sakai Y."/>
            <person name="Abe K."/>
            <person name="Yokota A."/>
            <person name="Donadio S."/>
            <person name="Cavaletti L."/>
            <person name="Monciardini P."/>
        </authorList>
    </citation>
    <scope>NUCLEOTIDE SEQUENCE [LARGE SCALE GENOMIC DNA]</scope>
    <source>
        <strain evidence="6 7">SOSP1-9</strain>
    </source>
</reference>
<proteinExistence type="predicted"/>
<evidence type="ECO:0000256" key="2">
    <source>
        <dbReference type="ARBA" id="ARBA00023125"/>
    </source>
</evidence>
<feature type="compositionally biased region" description="Low complexity" evidence="4">
    <location>
        <begin position="179"/>
        <end position="188"/>
    </location>
</feature>
<sequence length="231" mass="27743">MWPFDQNQHQVYQQYAQAYDTGNFDAFDPIQAINHLRQFIQGAPSEMQQNIYQQHFEQMPYEQRAILAQRIPPQYGANPDNTWSMAQGLVHMGHEQPHLLQRVFSHPFLLGSAVALTGLVAKHMLAYHQQYQDNGNQQPYYNSFQQNNGFQQQQPYGFQQQPYGNAQYQQPYGNPQEYQDQQYMQQELQQERQREQELRRELQQEEREIERLEGNAYQNPQHHHHHHREEY</sequence>
<keyword evidence="2" id="KW-0238">DNA-binding</keyword>
<evidence type="ECO:0000259" key="5">
    <source>
        <dbReference type="PROSITE" id="PS51325"/>
    </source>
</evidence>
<protein>
    <recommendedName>
        <fullName evidence="5">Alpha box domain-containing protein</fullName>
    </recommendedName>
</protein>
<evidence type="ECO:0000256" key="4">
    <source>
        <dbReference type="SAM" id="MobiDB-lite"/>
    </source>
</evidence>
<organism evidence="6 7">
    <name type="scientific">Dictyobacter formicarum</name>
    <dbReference type="NCBI Taxonomy" id="2778368"/>
    <lineage>
        <taxon>Bacteria</taxon>
        <taxon>Bacillati</taxon>
        <taxon>Chloroflexota</taxon>
        <taxon>Ktedonobacteria</taxon>
        <taxon>Ktedonobacterales</taxon>
        <taxon>Dictyobacteraceae</taxon>
        <taxon>Dictyobacter</taxon>
    </lineage>
</organism>
<keyword evidence="3" id="KW-0804">Transcription</keyword>
<accession>A0ABQ3VMC3</accession>
<keyword evidence="7" id="KW-1185">Reference proteome</keyword>
<comment type="caution">
    <text evidence="6">The sequence shown here is derived from an EMBL/GenBank/DDBJ whole genome shotgun (WGS) entry which is preliminary data.</text>
</comment>
<feature type="region of interest" description="Disordered" evidence="4">
    <location>
        <begin position="155"/>
        <end position="174"/>
    </location>
</feature>
<evidence type="ECO:0000313" key="7">
    <source>
        <dbReference type="Proteomes" id="UP000635565"/>
    </source>
</evidence>
<feature type="compositionally biased region" description="Basic residues" evidence="4">
    <location>
        <begin position="221"/>
        <end position="231"/>
    </location>
</feature>
<feature type="domain" description="Alpha box" evidence="5">
    <location>
        <begin position="1"/>
        <end position="23"/>
    </location>
</feature>
<gene>
    <name evidence="6" type="ORF">KSZ_52560</name>
</gene>
<dbReference type="EMBL" id="BNJJ01000016">
    <property type="protein sequence ID" value="GHO87250.1"/>
    <property type="molecule type" value="Genomic_DNA"/>
</dbReference>
<feature type="region of interest" description="Disordered" evidence="4">
    <location>
        <begin position="179"/>
        <end position="231"/>
    </location>
</feature>
<evidence type="ECO:0000313" key="6">
    <source>
        <dbReference type="EMBL" id="GHO87250.1"/>
    </source>
</evidence>
<feature type="compositionally biased region" description="Basic and acidic residues" evidence="4">
    <location>
        <begin position="189"/>
        <end position="213"/>
    </location>
</feature>
<evidence type="ECO:0000256" key="3">
    <source>
        <dbReference type="ARBA" id="ARBA00023163"/>
    </source>
</evidence>
<evidence type="ECO:0000256" key="1">
    <source>
        <dbReference type="ARBA" id="ARBA00023015"/>
    </source>
</evidence>
<name>A0ABQ3VMC3_9CHLR</name>
<dbReference type="Proteomes" id="UP000635565">
    <property type="component" value="Unassembled WGS sequence"/>
</dbReference>
<dbReference type="PROSITE" id="PS51325">
    <property type="entry name" value="ALPHA_BOX"/>
    <property type="match status" value="1"/>
</dbReference>
<keyword evidence="1" id="KW-0805">Transcription regulation</keyword>
<dbReference type="RefSeq" id="WP_201364822.1">
    <property type="nucleotide sequence ID" value="NZ_BNJJ01000016.1"/>
</dbReference>
<dbReference type="InterPro" id="IPR006856">
    <property type="entry name" value="MATalpha_HMGbox"/>
</dbReference>